<dbReference type="Pfam" id="PF00654">
    <property type="entry name" value="Voltage_CLC"/>
    <property type="match status" value="1"/>
</dbReference>
<evidence type="ECO:0000256" key="6">
    <source>
        <dbReference type="ARBA" id="ARBA00023136"/>
    </source>
</evidence>
<organism evidence="11 12">
    <name type="scientific">Colwellia maritima</name>
    <dbReference type="NCBI Taxonomy" id="2912588"/>
    <lineage>
        <taxon>Bacteria</taxon>
        <taxon>Pseudomonadati</taxon>
        <taxon>Pseudomonadota</taxon>
        <taxon>Gammaproteobacteria</taxon>
        <taxon>Alteromonadales</taxon>
        <taxon>Colwelliaceae</taxon>
        <taxon>Colwellia</taxon>
    </lineage>
</organism>
<evidence type="ECO:0000313" key="12">
    <source>
        <dbReference type="Proteomes" id="UP001139646"/>
    </source>
</evidence>
<dbReference type="InterPro" id="IPR050368">
    <property type="entry name" value="ClC-type_chloride_channel"/>
</dbReference>
<comment type="caution">
    <text evidence="11">The sequence shown here is derived from an EMBL/GenBank/DDBJ whole genome shotgun (WGS) entry which is preliminary data.</text>
</comment>
<evidence type="ECO:0000256" key="4">
    <source>
        <dbReference type="ARBA" id="ARBA00022989"/>
    </source>
</evidence>
<proteinExistence type="predicted"/>
<dbReference type="InterPro" id="IPR014743">
    <property type="entry name" value="Cl-channel_core"/>
</dbReference>
<feature type="transmembrane region" description="Helical" evidence="10">
    <location>
        <begin position="391"/>
        <end position="412"/>
    </location>
</feature>
<dbReference type="RefSeq" id="WP_242284122.1">
    <property type="nucleotide sequence ID" value="NZ_JAKKSL010000001.1"/>
</dbReference>
<feature type="transmembrane region" description="Helical" evidence="10">
    <location>
        <begin position="193"/>
        <end position="212"/>
    </location>
</feature>
<evidence type="ECO:0000256" key="10">
    <source>
        <dbReference type="SAM" id="Phobius"/>
    </source>
</evidence>
<feature type="transmembrane region" description="Helical" evidence="10">
    <location>
        <begin position="301"/>
        <end position="322"/>
    </location>
</feature>
<dbReference type="EMBL" id="JAKKSL010000001">
    <property type="protein sequence ID" value="MCI2282993.1"/>
    <property type="molecule type" value="Genomic_DNA"/>
</dbReference>
<dbReference type="PANTHER" id="PTHR43427">
    <property type="entry name" value="CHLORIDE CHANNEL PROTEIN CLC-E"/>
    <property type="match status" value="1"/>
</dbReference>
<evidence type="ECO:0000313" key="11">
    <source>
        <dbReference type="EMBL" id="MCI2282993.1"/>
    </source>
</evidence>
<feature type="transmembrane region" description="Helical" evidence="10">
    <location>
        <begin position="17"/>
        <end position="40"/>
    </location>
</feature>
<keyword evidence="2" id="KW-0813">Transport</keyword>
<accession>A0ABS9WYC2</accession>
<sequence>MSYISTVREHLALPKTSWQICLLAIVGGFASALLVILFTLTIEQIQQIYLVKRDNYITLDGVSRFDLPIIGSLIILLFAWVTGYEYIRTGIPFVLYRLKVAHGVIPFKNTFNQFFGSAVALASGFSVGREGPAVHLGAAAASFVGSSLKLPYNSIRTLCACGIAAGIAATFNTPIAAVLFVMEVIMREYKIHIFIPVMLASLVGSIVTRSVFDVSQHFDYFHRIELIPQHYIPLVLLGVLLGTLAAAFNKTLVTVIKHSEKFHIIPRLMLAAIITGAIGYLVPGAMGVGSGAIDVSLENNWHIGLLLSLLLAKFLMTTFALGLGIPGGIVGPIIGIGAIAGGFGGALVMQIIPGEHLGNDFILMGMAGFMAASLNAPLAALLAVVELSGQLEVILPAMIVITVAGIISGQLFNNRSVFTMQLDVQGLVYRKPPIEKALQKVGILSLMIKNIEYTENASTKAIAGMIMSSDSKIPVVNRTLRKITQGKKVVEQVSFHWAEFNETTPLVNIQTEAASPLEKDTIEYQVTEKINLHKLIPLSQQATLAEAYLALVHDRQGGVYIYQDDIDDIIGIVTFEQIRQYLVNGKLIANLLPTQTAARECVLEGKID</sequence>
<keyword evidence="8" id="KW-0868">Chloride</keyword>
<dbReference type="PANTHER" id="PTHR43427:SF6">
    <property type="entry name" value="CHLORIDE CHANNEL PROTEIN CLC-E"/>
    <property type="match status" value="1"/>
</dbReference>
<evidence type="ECO:0000256" key="1">
    <source>
        <dbReference type="ARBA" id="ARBA00004141"/>
    </source>
</evidence>
<feature type="transmembrane region" description="Helical" evidence="10">
    <location>
        <begin position="361"/>
        <end position="384"/>
    </location>
</feature>
<evidence type="ECO:0000256" key="7">
    <source>
        <dbReference type="ARBA" id="ARBA00023173"/>
    </source>
</evidence>
<evidence type="ECO:0000256" key="8">
    <source>
        <dbReference type="ARBA" id="ARBA00023214"/>
    </source>
</evidence>
<keyword evidence="9" id="KW-0407">Ion channel</keyword>
<evidence type="ECO:0000256" key="5">
    <source>
        <dbReference type="ARBA" id="ARBA00023065"/>
    </source>
</evidence>
<protein>
    <submittedName>
        <fullName evidence="11">Chloride channel protein</fullName>
    </submittedName>
</protein>
<dbReference type="Gene3D" id="1.10.3080.10">
    <property type="entry name" value="Clc chloride channel"/>
    <property type="match status" value="1"/>
</dbReference>
<evidence type="ECO:0000256" key="2">
    <source>
        <dbReference type="ARBA" id="ARBA00022448"/>
    </source>
</evidence>
<feature type="transmembrane region" description="Helical" evidence="10">
    <location>
        <begin position="232"/>
        <end position="256"/>
    </location>
</feature>
<dbReference type="SUPFAM" id="SSF81340">
    <property type="entry name" value="Clc chloride channel"/>
    <property type="match status" value="1"/>
</dbReference>
<feature type="transmembrane region" description="Helical" evidence="10">
    <location>
        <begin position="155"/>
        <end position="181"/>
    </location>
</feature>
<keyword evidence="5" id="KW-0406">Ion transport</keyword>
<dbReference type="InterPro" id="IPR046342">
    <property type="entry name" value="CBS_dom_sf"/>
</dbReference>
<evidence type="ECO:0000256" key="9">
    <source>
        <dbReference type="ARBA" id="ARBA00023303"/>
    </source>
</evidence>
<gene>
    <name evidence="11" type="ORF">L3081_05765</name>
</gene>
<feature type="transmembrane region" description="Helical" evidence="10">
    <location>
        <begin position="268"/>
        <end position="289"/>
    </location>
</feature>
<keyword evidence="4 10" id="KW-1133">Transmembrane helix</keyword>
<keyword evidence="12" id="KW-1185">Reference proteome</keyword>
<dbReference type="CDD" id="cd00400">
    <property type="entry name" value="Voltage_gated_ClC"/>
    <property type="match status" value="1"/>
</dbReference>
<dbReference type="SUPFAM" id="SSF54631">
    <property type="entry name" value="CBS-domain pair"/>
    <property type="match status" value="1"/>
</dbReference>
<feature type="transmembrane region" description="Helical" evidence="10">
    <location>
        <begin position="61"/>
        <end position="81"/>
    </location>
</feature>
<evidence type="ECO:0000256" key="3">
    <source>
        <dbReference type="ARBA" id="ARBA00022692"/>
    </source>
</evidence>
<feature type="transmembrane region" description="Helical" evidence="10">
    <location>
        <begin position="329"/>
        <end position="349"/>
    </location>
</feature>
<name>A0ABS9WYC2_9GAMM</name>
<keyword evidence="3 10" id="KW-0812">Transmembrane</keyword>
<dbReference type="Proteomes" id="UP001139646">
    <property type="component" value="Unassembled WGS sequence"/>
</dbReference>
<reference evidence="11" key="1">
    <citation type="submission" date="2022-01" db="EMBL/GenBank/DDBJ databases">
        <title>Colwellia maritima, isolated from seawater.</title>
        <authorList>
            <person name="Kristyanto S."/>
            <person name="Jung J."/>
            <person name="Jeon C.O."/>
        </authorList>
    </citation>
    <scope>NUCLEOTIDE SEQUENCE</scope>
    <source>
        <strain evidence="11">MSW7</strain>
    </source>
</reference>
<dbReference type="PRINTS" id="PR00762">
    <property type="entry name" value="CLCHANNEL"/>
</dbReference>
<comment type="subcellular location">
    <subcellularLocation>
        <location evidence="1">Membrane</location>
        <topology evidence="1">Multi-pass membrane protein</topology>
    </subcellularLocation>
</comment>
<keyword evidence="6 10" id="KW-0472">Membrane</keyword>
<keyword evidence="7" id="KW-0869">Chloride channel</keyword>
<dbReference type="InterPro" id="IPR001807">
    <property type="entry name" value="ClC"/>
</dbReference>